<reference evidence="1 2" key="1">
    <citation type="submission" date="2019-06" db="EMBL/GenBank/DDBJ databases">
        <title>Sequencing the genomes of 1000 actinobacteria strains.</title>
        <authorList>
            <person name="Klenk H.-P."/>
        </authorList>
    </citation>
    <scope>NUCLEOTIDE SEQUENCE [LARGE SCALE GENOMIC DNA]</scope>
    <source>
        <strain evidence="1 2">DSM 45679</strain>
    </source>
</reference>
<dbReference type="RefSeq" id="WP_141996800.1">
    <property type="nucleotide sequence ID" value="NZ_VFML01000001.1"/>
</dbReference>
<name>A0A542DG25_AMYCI</name>
<gene>
    <name evidence="1" type="ORF">FB471_1733</name>
</gene>
<keyword evidence="2" id="KW-1185">Reference proteome</keyword>
<accession>A0A542DG25</accession>
<sequence>MRTWNEFRAWLTSTPRGTSADGRRLGLGLATALERQRRNPTVDVEEFLRKRARETRGGFHTTASS</sequence>
<protein>
    <submittedName>
        <fullName evidence="1">Uncharacterized protein</fullName>
    </submittedName>
</protein>
<evidence type="ECO:0000313" key="2">
    <source>
        <dbReference type="Proteomes" id="UP000320876"/>
    </source>
</evidence>
<organism evidence="1 2">
    <name type="scientific">Amycolatopsis cihanbeyliensis</name>
    <dbReference type="NCBI Taxonomy" id="1128664"/>
    <lineage>
        <taxon>Bacteria</taxon>
        <taxon>Bacillati</taxon>
        <taxon>Actinomycetota</taxon>
        <taxon>Actinomycetes</taxon>
        <taxon>Pseudonocardiales</taxon>
        <taxon>Pseudonocardiaceae</taxon>
        <taxon>Amycolatopsis</taxon>
    </lineage>
</organism>
<comment type="caution">
    <text evidence="1">The sequence shown here is derived from an EMBL/GenBank/DDBJ whole genome shotgun (WGS) entry which is preliminary data.</text>
</comment>
<dbReference type="AlphaFoldDB" id="A0A542DG25"/>
<proteinExistence type="predicted"/>
<evidence type="ECO:0000313" key="1">
    <source>
        <dbReference type="EMBL" id="TQJ02016.1"/>
    </source>
</evidence>
<dbReference type="EMBL" id="VFML01000001">
    <property type="protein sequence ID" value="TQJ02016.1"/>
    <property type="molecule type" value="Genomic_DNA"/>
</dbReference>
<dbReference type="Proteomes" id="UP000320876">
    <property type="component" value="Unassembled WGS sequence"/>
</dbReference>